<protein>
    <submittedName>
        <fullName evidence="9">Copper-binding protein</fullName>
    </submittedName>
</protein>
<evidence type="ECO:0000259" key="8">
    <source>
        <dbReference type="Pfam" id="PF00127"/>
    </source>
</evidence>
<comment type="subcellular location">
    <subcellularLocation>
        <location evidence="1">Membrane</location>
    </subcellularLocation>
</comment>
<dbReference type="SUPFAM" id="SSF49503">
    <property type="entry name" value="Cupredoxins"/>
    <property type="match status" value="1"/>
</dbReference>
<name>A0A482T0U0_9EURY</name>
<dbReference type="PROSITE" id="PS51257">
    <property type="entry name" value="PROKAR_LIPOPROTEIN"/>
    <property type="match status" value="1"/>
</dbReference>
<feature type="region of interest" description="Disordered" evidence="7">
    <location>
        <begin position="29"/>
        <end position="67"/>
    </location>
</feature>
<dbReference type="GO" id="GO:0005507">
    <property type="term" value="F:copper ion binding"/>
    <property type="evidence" value="ECO:0007669"/>
    <property type="project" value="InterPro"/>
</dbReference>
<dbReference type="PANTHER" id="PTHR34192">
    <property type="entry name" value="PLASTOCYANIN MAJOR ISOFORM, CHLOROPLASTIC-RELATED"/>
    <property type="match status" value="1"/>
</dbReference>
<dbReference type="PROSITE" id="PS00196">
    <property type="entry name" value="COPPER_BLUE"/>
    <property type="match status" value="1"/>
</dbReference>
<dbReference type="CDD" id="cd04220">
    <property type="entry name" value="Halocyanin"/>
    <property type="match status" value="1"/>
</dbReference>
<dbReference type="PANTHER" id="PTHR34192:SF10">
    <property type="entry name" value="PLASTOCYANIN MAJOR ISOFORM, CHLOROPLASTIC-RELATED"/>
    <property type="match status" value="1"/>
</dbReference>
<reference evidence="9 10" key="1">
    <citation type="submission" date="2018-12" db="EMBL/GenBank/DDBJ databases">
        <title>Genome analysis provides insights into bioremediation potentialities of Halogeometricum borinquense strain N11.</title>
        <authorList>
            <person name="Najjari A."/>
            <person name="Youssef N."/>
            <person name="Fhoula I."/>
            <person name="Ben Dhia O."/>
            <person name="Mahjoubi M."/>
            <person name="Ouzari H.I."/>
            <person name="Cherif A."/>
        </authorList>
    </citation>
    <scope>NUCLEOTIDE SEQUENCE [LARGE SCALE GENOMIC DNA]</scope>
    <source>
        <strain evidence="9 10">N11</strain>
    </source>
</reference>
<evidence type="ECO:0000256" key="6">
    <source>
        <dbReference type="ARBA" id="ARBA00023136"/>
    </source>
</evidence>
<dbReference type="EMBL" id="RZHH01000003">
    <property type="protein sequence ID" value="RYJ08566.1"/>
    <property type="molecule type" value="Genomic_DNA"/>
</dbReference>
<evidence type="ECO:0000313" key="10">
    <source>
        <dbReference type="Proteomes" id="UP000294028"/>
    </source>
</evidence>
<dbReference type="InterPro" id="IPR000923">
    <property type="entry name" value="BlueCu_1"/>
</dbReference>
<accession>A0A482T0U0</accession>
<keyword evidence="5" id="KW-0186">Copper</keyword>
<evidence type="ECO:0000256" key="3">
    <source>
        <dbReference type="ARBA" id="ARBA00022723"/>
    </source>
</evidence>
<keyword evidence="3" id="KW-0479">Metal-binding</keyword>
<evidence type="ECO:0000256" key="7">
    <source>
        <dbReference type="SAM" id="MobiDB-lite"/>
    </source>
</evidence>
<dbReference type="RefSeq" id="WP_129786487.1">
    <property type="nucleotide sequence ID" value="NZ_RZHH01000003.1"/>
</dbReference>
<feature type="domain" description="Blue (type 1) copper" evidence="8">
    <location>
        <begin position="67"/>
        <end position="170"/>
    </location>
</feature>
<dbReference type="AlphaFoldDB" id="A0A482T0U0"/>
<evidence type="ECO:0000256" key="2">
    <source>
        <dbReference type="ARBA" id="ARBA00022448"/>
    </source>
</evidence>
<dbReference type="InterPro" id="IPR028871">
    <property type="entry name" value="BlueCu_1_BS"/>
</dbReference>
<sequence>MTTKLDRRKLMKQIGITGTVALLGGVAGCTSSADSSGDGGAETEAKTATSKPKDSSSDGEKWTKTDTVDMNDELKFAPKRIKVESGTTVTWKNVGAVGHTVTAYEDEIPDGATYFASGGFDSEKAAKDGYPDKGNVTEGGTYKHTFETKGTYKYYCVPHEMNAMVGYVKVI</sequence>
<dbReference type="PROSITE" id="PS51318">
    <property type="entry name" value="TAT"/>
    <property type="match status" value="1"/>
</dbReference>
<dbReference type="Pfam" id="PF00127">
    <property type="entry name" value="Copper-bind"/>
    <property type="match status" value="1"/>
</dbReference>
<dbReference type="Proteomes" id="UP000294028">
    <property type="component" value="Unassembled WGS sequence"/>
</dbReference>
<dbReference type="InterPro" id="IPR008972">
    <property type="entry name" value="Cupredoxin"/>
</dbReference>
<evidence type="ECO:0000256" key="4">
    <source>
        <dbReference type="ARBA" id="ARBA00022982"/>
    </source>
</evidence>
<feature type="compositionally biased region" description="Basic and acidic residues" evidence="7">
    <location>
        <begin position="51"/>
        <end position="67"/>
    </location>
</feature>
<dbReference type="InterPro" id="IPR006311">
    <property type="entry name" value="TAT_signal"/>
</dbReference>
<evidence type="ECO:0000313" key="9">
    <source>
        <dbReference type="EMBL" id="RYJ08566.1"/>
    </source>
</evidence>
<dbReference type="Gene3D" id="2.60.40.420">
    <property type="entry name" value="Cupredoxins - blue copper proteins"/>
    <property type="match status" value="1"/>
</dbReference>
<organism evidence="9 10">
    <name type="scientific">Halogeometricum borinquense</name>
    <dbReference type="NCBI Taxonomy" id="60847"/>
    <lineage>
        <taxon>Archaea</taxon>
        <taxon>Methanobacteriati</taxon>
        <taxon>Methanobacteriota</taxon>
        <taxon>Stenosarchaea group</taxon>
        <taxon>Halobacteria</taxon>
        <taxon>Halobacteriales</taxon>
        <taxon>Haloferacaceae</taxon>
        <taxon>Halogeometricum</taxon>
    </lineage>
</organism>
<comment type="caution">
    <text evidence="9">The sequence shown here is derived from an EMBL/GenBank/DDBJ whole genome shotgun (WGS) entry which is preliminary data.</text>
</comment>
<dbReference type="GO" id="GO:0009055">
    <property type="term" value="F:electron transfer activity"/>
    <property type="evidence" value="ECO:0007669"/>
    <property type="project" value="InterPro"/>
</dbReference>
<evidence type="ECO:0000256" key="1">
    <source>
        <dbReference type="ARBA" id="ARBA00004370"/>
    </source>
</evidence>
<dbReference type="GO" id="GO:0016020">
    <property type="term" value="C:membrane"/>
    <property type="evidence" value="ECO:0007669"/>
    <property type="project" value="UniProtKB-SubCell"/>
</dbReference>
<evidence type="ECO:0000256" key="5">
    <source>
        <dbReference type="ARBA" id="ARBA00023008"/>
    </source>
</evidence>
<proteinExistence type="predicted"/>
<keyword evidence="2" id="KW-0813">Transport</keyword>
<keyword evidence="6" id="KW-0472">Membrane</keyword>
<gene>
    <name evidence="9" type="ORF">ELS19_18880</name>
</gene>
<keyword evidence="4" id="KW-0249">Electron transport</keyword>